<dbReference type="EMBL" id="MCFK01003784">
    <property type="protein sequence ID" value="RKF61894.1"/>
    <property type="molecule type" value="Genomic_DNA"/>
</dbReference>
<proteinExistence type="predicted"/>
<gene>
    <name evidence="2" type="ORF">OnM2_037015</name>
</gene>
<organism evidence="2 3">
    <name type="scientific">Erysiphe neolycopersici</name>
    <dbReference type="NCBI Taxonomy" id="212602"/>
    <lineage>
        <taxon>Eukaryota</taxon>
        <taxon>Fungi</taxon>
        <taxon>Dikarya</taxon>
        <taxon>Ascomycota</taxon>
        <taxon>Pezizomycotina</taxon>
        <taxon>Leotiomycetes</taxon>
        <taxon>Erysiphales</taxon>
        <taxon>Erysiphaceae</taxon>
        <taxon>Erysiphe</taxon>
    </lineage>
</organism>
<accession>A0A420HWQ0</accession>
<name>A0A420HWQ0_9PEZI</name>
<sequence>MKEKRRKSLRTSAKRIGTTASSEDSSNHTICSGKETSPSKCSEIFSEDSIVKSPCNTCYLGKTQNEDSPISSGSNHKVSPDKVKKCNNRKNARKSKEMAGIFSSMQINSGDSTQHNLRQIDEFLPDIEHTNNTNDDVFKFVKDKKPDYHSDDQGQVELDYESLTSETECKNEKEILWAQRSEYSKEIARMVGPDHPSIPTSYNSMEKSRKKYGGGPVDPNGRYKGRKLVLWHSKFLNLSLIE</sequence>
<feature type="compositionally biased region" description="Polar residues" evidence="1">
    <location>
        <begin position="63"/>
        <end position="77"/>
    </location>
</feature>
<dbReference type="AlphaFoldDB" id="A0A420HWQ0"/>
<feature type="region of interest" description="Disordered" evidence="1">
    <location>
        <begin position="1"/>
        <end position="42"/>
    </location>
</feature>
<evidence type="ECO:0000313" key="3">
    <source>
        <dbReference type="Proteomes" id="UP000286134"/>
    </source>
</evidence>
<feature type="region of interest" description="Disordered" evidence="1">
    <location>
        <begin position="192"/>
        <end position="219"/>
    </location>
</feature>
<feature type="compositionally biased region" description="Basic residues" evidence="1">
    <location>
        <begin position="1"/>
        <end position="13"/>
    </location>
</feature>
<protein>
    <submittedName>
        <fullName evidence="2">Uncharacterized protein</fullName>
    </submittedName>
</protein>
<keyword evidence="3" id="KW-1185">Reference proteome</keyword>
<evidence type="ECO:0000256" key="1">
    <source>
        <dbReference type="SAM" id="MobiDB-lite"/>
    </source>
</evidence>
<dbReference type="Proteomes" id="UP000286134">
    <property type="component" value="Unassembled WGS sequence"/>
</dbReference>
<comment type="caution">
    <text evidence="2">The sequence shown here is derived from an EMBL/GenBank/DDBJ whole genome shotgun (WGS) entry which is preliminary data.</text>
</comment>
<feature type="compositionally biased region" description="Polar residues" evidence="1">
    <location>
        <begin position="18"/>
        <end position="40"/>
    </location>
</feature>
<reference evidence="2 3" key="1">
    <citation type="journal article" date="2018" name="BMC Genomics">
        <title>Comparative genome analyses reveal sequence features reflecting distinct modes of host-adaptation between dicot and monocot powdery mildew.</title>
        <authorList>
            <person name="Wu Y."/>
            <person name="Ma X."/>
            <person name="Pan Z."/>
            <person name="Kale S.D."/>
            <person name="Song Y."/>
            <person name="King H."/>
            <person name="Zhang Q."/>
            <person name="Presley C."/>
            <person name="Deng X."/>
            <person name="Wei C.I."/>
            <person name="Xiao S."/>
        </authorList>
    </citation>
    <scope>NUCLEOTIDE SEQUENCE [LARGE SCALE GENOMIC DNA]</scope>
    <source>
        <strain evidence="2">UMSG2</strain>
    </source>
</reference>
<evidence type="ECO:0000313" key="2">
    <source>
        <dbReference type="EMBL" id="RKF61894.1"/>
    </source>
</evidence>
<feature type="region of interest" description="Disordered" evidence="1">
    <location>
        <begin position="63"/>
        <end position="95"/>
    </location>
</feature>